<dbReference type="AlphaFoldDB" id="A0A7S2RQB4"/>
<organism evidence="2">
    <name type="scientific">Mucochytrium quahogii</name>
    <dbReference type="NCBI Taxonomy" id="96639"/>
    <lineage>
        <taxon>Eukaryota</taxon>
        <taxon>Sar</taxon>
        <taxon>Stramenopiles</taxon>
        <taxon>Bigyra</taxon>
        <taxon>Labyrinthulomycetes</taxon>
        <taxon>Thraustochytrida</taxon>
        <taxon>Thraustochytriidae</taxon>
        <taxon>Mucochytrium</taxon>
    </lineage>
</organism>
<evidence type="ECO:0000256" key="1">
    <source>
        <dbReference type="SAM" id="MobiDB-lite"/>
    </source>
</evidence>
<accession>A0A7S2RQB4</accession>
<name>A0A7S2RQB4_9STRA</name>
<dbReference type="EMBL" id="HBHK01009488">
    <property type="protein sequence ID" value="CAD9677669.1"/>
    <property type="molecule type" value="Transcribed_RNA"/>
</dbReference>
<proteinExistence type="predicted"/>
<evidence type="ECO:0000313" key="2">
    <source>
        <dbReference type="EMBL" id="CAD9677669.1"/>
    </source>
</evidence>
<feature type="region of interest" description="Disordered" evidence="1">
    <location>
        <begin position="179"/>
        <end position="203"/>
    </location>
</feature>
<sequence>MAVGNDDEIVHIAQSMVYLKPLAYLLDIQENAPFIDFMGGQIGHLQVKLSFESINGNPVERFSSETPREEGGDNKQHWNGVDFEKFANQNMQLKLEVIKATGISSPVVAGTLQIRYKINPNIQTDCPDKTMVLAPVSSDESCINPEFGHTQRFTVEASKDLQQLFQSELIQFELWGKPSDSKDSTKTGEASNQAEEALKKVTDLSAQNDKLKKELEEMKNKKSQTCVLL</sequence>
<reference evidence="2" key="1">
    <citation type="submission" date="2021-01" db="EMBL/GenBank/DDBJ databases">
        <authorList>
            <person name="Corre E."/>
            <person name="Pelletier E."/>
            <person name="Niang G."/>
            <person name="Scheremetjew M."/>
            <person name="Finn R."/>
            <person name="Kale V."/>
            <person name="Holt S."/>
            <person name="Cochrane G."/>
            <person name="Meng A."/>
            <person name="Brown T."/>
            <person name="Cohen L."/>
        </authorList>
    </citation>
    <scope>NUCLEOTIDE SEQUENCE</scope>
    <source>
        <strain evidence="2">NY070348D</strain>
    </source>
</reference>
<gene>
    <name evidence="2" type="ORF">QSP1433_LOCUS5878</name>
</gene>
<protein>
    <submittedName>
        <fullName evidence="2">Uncharacterized protein</fullName>
    </submittedName>
</protein>